<name>A0A9Q2CZ33_9STAP</name>
<feature type="transmembrane region" description="Helical" evidence="2">
    <location>
        <begin position="45"/>
        <end position="65"/>
    </location>
</feature>
<dbReference type="AlphaFoldDB" id="A0A9Q2CZ33"/>
<protein>
    <submittedName>
        <fullName evidence="4">LCP family protein required for cell wall assembly</fullName>
    </submittedName>
</protein>
<dbReference type="Pfam" id="PF03816">
    <property type="entry name" value="LytR_cpsA_psr"/>
    <property type="match status" value="1"/>
</dbReference>
<evidence type="ECO:0000256" key="1">
    <source>
        <dbReference type="ARBA" id="ARBA00006068"/>
    </source>
</evidence>
<dbReference type="Proteomes" id="UP000579136">
    <property type="component" value="Unassembled WGS sequence"/>
</dbReference>
<organism evidence="4 5">
    <name type="scientific">Nosocomiicoccus ampullae</name>
    <dbReference type="NCBI Taxonomy" id="489910"/>
    <lineage>
        <taxon>Bacteria</taxon>
        <taxon>Bacillati</taxon>
        <taxon>Bacillota</taxon>
        <taxon>Bacilli</taxon>
        <taxon>Bacillales</taxon>
        <taxon>Staphylococcaceae</taxon>
        <taxon>Nosocomiicoccus</taxon>
    </lineage>
</organism>
<proteinExistence type="inferred from homology"/>
<comment type="similarity">
    <text evidence="1">Belongs to the LytR/CpsA/Psr (LCP) family.</text>
</comment>
<dbReference type="EMBL" id="JACHHF010000003">
    <property type="protein sequence ID" value="MBB5175750.1"/>
    <property type="molecule type" value="Genomic_DNA"/>
</dbReference>
<dbReference type="PANTHER" id="PTHR33392">
    <property type="entry name" value="POLYISOPRENYL-TEICHOIC ACID--PEPTIDOGLYCAN TEICHOIC ACID TRANSFERASE TAGU"/>
    <property type="match status" value="1"/>
</dbReference>
<evidence type="ECO:0000259" key="3">
    <source>
        <dbReference type="Pfam" id="PF03816"/>
    </source>
</evidence>
<feature type="domain" description="Cell envelope-related transcriptional attenuator" evidence="3">
    <location>
        <begin position="115"/>
        <end position="260"/>
    </location>
</feature>
<sequence>MILKKEAPSMSEYSRVDRLNSQNDQNIKYEAPKKPKKKRKLFKKIFVLLIIAVLLFVGFMIFKLFSLSNDINQPLDREYSEYRDNKVSYLKGEPFSVAIFGVDSDSERGLSGGERSDAIMLLSINPKEKKTMLVSIPRDTRTEIVGHDTFEKINHAYAYGGPEMAVNTVENFMGAPVDHYVAMNMDSVKHLIDSVGGVKVKSNGTFTVKGIDFVEGETYKMDGDTALKFIRSRYEEGSGGDKGRQARQQLVLESLATKMLSPKGLLHINSVFDTLGDNVKTDLSSREISLMALRYYGAKKNVERVQLEGEDAVLNDGLWYFIPEPNHFYEVRSKYLENLEIQ</sequence>
<keyword evidence="2" id="KW-1133">Transmembrane helix</keyword>
<keyword evidence="2" id="KW-0472">Membrane</keyword>
<dbReference type="PANTHER" id="PTHR33392:SF6">
    <property type="entry name" value="POLYISOPRENYL-TEICHOIC ACID--PEPTIDOGLYCAN TEICHOIC ACID TRANSFERASE TAGU"/>
    <property type="match status" value="1"/>
</dbReference>
<reference evidence="4 5" key="1">
    <citation type="submission" date="2020-08" db="EMBL/GenBank/DDBJ databases">
        <title>Genomic Encyclopedia of Type Strains, Phase IV (KMG-IV): sequencing the most valuable type-strain genomes for metagenomic binning, comparative biology and taxonomic classification.</title>
        <authorList>
            <person name="Goeker M."/>
        </authorList>
    </citation>
    <scope>NUCLEOTIDE SEQUENCE [LARGE SCALE GENOMIC DNA]</scope>
    <source>
        <strain evidence="4 5">DSM 19163</strain>
    </source>
</reference>
<dbReference type="Gene3D" id="3.40.630.190">
    <property type="entry name" value="LCP protein"/>
    <property type="match status" value="1"/>
</dbReference>
<keyword evidence="5" id="KW-1185">Reference proteome</keyword>
<evidence type="ECO:0000313" key="4">
    <source>
        <dbReference type="EMBL" id="MBB5175750.1"/>
    </source>
</evidence>
<evidence type="ECO:0000313" key="5">
    <source>
        <dbReference type="Proteomes" id="UP000579136"/>
    </source>
</evidence>
<gene>
    <name evidence="4" type="ORF">HNQ45_000625</name>
</gene>
<evidence type="ECO:0000256" key="2">
    <source>
        <dbReference type="SAM" id="Phobius"/>
    </source>
</evidence>
<dbReference type="InterPro" id="IPR004474">
    <property type="entry name" value="LytR_CpsA_psr"/>
</dbReference>
<dbReference type="RefSeq" id="WP_415629770.1">
    <property type="nucleotide sequence ID" value="NZ_CBCRYX010000002.1"/>
</dbReference>
<dbReference type="NCBIfam" id="TIGR00350">
    <property type="entry name" value="lytR_cpsA_psr"/>
    <property type="match status" value="1"/>
</dbReference>
<accession>A0A9Q2CZ33</accession>
<dbReference type="InterPro" id="IPR050922">
    <property type="entry name" value="LytR/CpsA/Psr_CW_biosynth"/>
</dbReference>
<comment type="caution">
    <text evidence="4">The sequence shown here is derived from an EMBL/GenBank/DDBJ whole genome shotgun (WGS) entry which is preliminary data.</text>
</comment>
<keyword evidence="2" id="KW-0812">Transmembrane</keyword>